<accession>A0A284RF66</accession>
<gene>
    <name evidence="1" type="ORF">ARMOST_10757</name>
</gene>
<proteinExistence type="predicted"/>
<name>A0A284RF66_ARMOS</name>
<evidence type="ECO:0000313" key="2">
    <source>
        <dbReference type="Proteomes" id="UP000219338"/>
    </source>
</evidence>
<sequence>MNYSTTMMEIVKPEEDLFYYLLVDRYWDFVGERPFQRDEPRRSKTAMSSVRARKLEVIDHANNVVLSGQELNVGSPDGDGALKNEREVEIMGEDYLIIGATLSRSTTGTMDVPSVVRADVEGGRTLKTYLQWRKTCLRRWA</sequence>
<dbReference type="Proteomes" id="UP000219338">
    <property type="component" value="Unassembled WGS sequence"/>
</dbReference>
<evidence type="ECO:0000313" key="1">
    <source>
        <dbReference type="EMBL" id="SJL07410.1"/>
    </source>
</evidence>
<reference evidence="2" key="1">
    <citation type="journal article" date="2017" name="Nat. Ecol. Evol.">
        <title>Genome expansion and lineage-specific genetic innovations in the forest pathogenic fungi Armillaria.</title>
        <authorList>
            <person name="Sipos G."/>
            <person name="Prasanna A.N."/>
            <person name="Walter M.C."/>
            <person name="O'Connor E."/>
            <person name="Balint B."/>
            <person name="Krizsan K."/>
            <person name="Kiss B."/>
            <person name="Hess J."/>
            <person name="Varga T."/>
            <person name="Slot J."/>
            <person name="Riley R."/>
            <person name="Boka B."/>
            <person name="Rigling D."/>
            <person name="Barry K."/>
            <person name="Lee J."/>
            <person name="Mihaltcheva S."/>
            <person name="LaButti K."/>
            <person name="Lipzen A."/>
            <person name="Waldron R."/>
            <person name="Moloney N.M."/>
            <person name="Sperisen C."/>
            <person name="Kredics L."/>
            <person name="Vagvoelgyi C."/>
            <person name="Patrignani A."/>
            <person name="Fitzpatrick D."/>
            <person name="Nagy I."/>
            <person name="Doyle S."/>
            <person name="Anderson J.B."/>
            <person name="Grigoriev I.V."/>
            <person name="Gueldener U."/>
            <person name="Muensterkoetter M."/>
            <person name="Nagy L.G."/>
        </authorList>
    </citation>
    <scope>NUCLEOTIDE SEQUENCE [LARGE SCALE GENOMIC DNA]</scope>
    <source>
        <strain evidence="2">C18/9</strain>
    </source>
</reference>
<protein>
    <submittedName>
        <fullName evidence="1">Uncharacterized protein</fullName>
    </submittedName>
</protein>
<keyword evidence="2" id="KW-1185">Reference proteome</keyword>
<dbReference type="AlphaFoldDB" id="A0A284RF66"/>
<dbReference type="EMBL" id="FUEG01000008">
    <property type="protein sequence ID" value="SJL07410.1"/>
    <property type="molecule type" value="Genomic_DNA"/>
</dbReference>
<organism evidence="1 2">
    <name type="scientific">Armillaria ostoyae</name>
    <name type="common">Armillaria root rot fungus</name>
    <dbReference type="NCBI Taxonomy" id="47428"/>
    <lineage>
        <taxon>Eukaryota</taxon>
        <taxon>Fungi</taxon>
        <taxon>Dikarya</taxon>
        <taxon>Basidiomycota</taxon>
        <taxon>Agaricomycotina</taxon>
        <taxon>Agaricomycetes</taxon>
        <taxon>Agaricomycetidae</taxon>
        <taxon>Agaricales</taxon>
        <taxon>Marasmiineae</taxon>
        <taxon>Physalacriaceae</taxon>
        <taxon>Armillaria</taxon>
    </lineage>
</organism>